<feature type="coiled-coil region" evidence="1">
    <location>
        <begin position="155"/>
        <end position="220"/>
    </location>
</feature>
<keyword evidence="1" id="KW-0175">Coiled coil</keyword>
<evidence type="ECO:0000256" key="1">
    <source>
        <dbReference type="SAM" id="Coils"/>
    </source>
</evidence>
<protein>
    <recommendedName>
        <fullName evidence="5">Coiled-coil domain containing 17</fullName>
    </recommendedName>
</protein>
<dbReference type="Proteomes" id="UP000770717">
    <property type="component" value="Unassembled WGS sequence"/>
</dbReference>
<dbReference type="PANTHER" id="PTHR33820:SF4">
    <property type="entry name" value="COILED-COIL DOMAIN-CONTAINING PROTEIN 17"/>
    <property type="match status" value="1"/>
</dbReference>
<feature type="region of interest" description="Disordered" evidence="2">
    <location>
        <begin position="300"/>
        <end position="320"/>
    </location>
</feature>
<proteinExistence type="predicted"/>
<comment type="caution">
    <text evidence="3">The sequence shown here is derived from an EMBL/GenBank/DDBJ whole genome shotgun (WGS) entry which is preliminary data.</text>
</comment>
<dbReference type="EMBL" id="WNTK01000005">
    <property type="protein sequence ID" value="KAG9482873.1"/>
    <property type="molecule type" value="Genomic_DNA"/>
</dbReference>
<evidence type="ECO:0008006" key="5">
    <source>
        <dbReference type="Google" id="ProtNLM"/>
    </source>
</evidence>
<keyword evidence="4" id="KW-1185">Reference proteome</keyword>
<name>A0A8J6F6J0_ELECQ</name>
<reference evidence="3" key="1">
    <citation type="thesis" date="2020" institute="ProQuest LLC" country="789 East Eisenhower Parkway, Ann Arbor, MI, USA">
        <title>Comparative Genomics and Chromosome Evolution.</title>
        <authorList>
            <person name="Mudd A.B."/>
        </authorList>
    </citation>
    <scope>NUCLEOTIDE SEQUENCE</scope>
    <source>
        <strain evidence="3">HN-11 Male</strain>
        <tissue evidence="3">Kidney and liver</tissue>
    </source>
</reference>
<dbReference type="AlphaFoldDB" id="A0A8J6F6J0"/>
<gene>
    <name evidence="3" type="ORF">GDO78_009045</name>
</gene>
<dbReference type="OrthoDB" id="9901008at2759"/>
<sequence>MADLGAHRCRSCNMVFRSASLLEKHREKFCIGSQIGDPTILGPQYIATGVRTWPSDGREFPRRTETPDFKTRDSIARLRARENLLNEREQRLIGEYGGQPESLTDSKALRNLTEEFHKLRKSLEGSVPTLRSFQGESGLCSYWDKEYRERILEMTEAHERHLADIQTRNQALEMQREEIRQRLSDVASSGSASSHIEQMLLELKAQEEKNQLALDALRDQVVLIQSESRAKTEKENKERPSSSSAKKKGPLAFIPLPVCGSSLSSEISALQLAYVQSGGTDPAVLAQMRDLQAEALAFEEMSHKQERKERKKKRHDGAPRMLDVELMAVELENQRLEEEIFNLRLQRSRKKVENGLHPPPSY</sequence>
<evidence type="ECO:0000256" key="2">
    <source>
        <dbReference type="SAM" id="MobiDB-lite"/>
    </source>
</evidence>
<accession>A0A8J6F6J0</accession>
<organism evidence="3 4">
    <name type="scientific">Eleutherodactylus coqui</name>
    <name type="common">Puerto Rican coqui</name>
    <dbReference type="NCBI Taxonomy" id="57060"/>
    <lineage>
        <taxon>Eukaryota</taxon>
        <taxon>Metazoa</taxon>
        <taxon>Chordata</taxon>
        <taxon>Craniata</taxon>
        <taxon>Vertebrata</taxon>
        <taxon>Euteleostomi</taxon>
        <taxon>Amphibia</taxon>
        <taxon>Batrachia</taxon>
        <taxon>Anura</taxon>
        <taxon>Neobatrachia</taxon>
        <taxon>Hyloidea</taxon>
        <taxon>Eleutherodactylidae</taxon>
        <taxon>Eleutherodactylinae</taxon>
        <taxon>Eleutherodactylus</taxon>
        <taxon>Eleutherodactylus</taxon>
    </lineage>
</organism>
<evidence type="ECO:0000313" key="3">
    <source>
        <dbReference type="EMBL" id="KAG9482873.1"/>
    </source>
</evidence>
<feature type="compositionally biased region" description="Basic and acidic residues" evidence="2">
    <location>
        <begin position="228"/>
        <end position="240"/>
    </location>
</feature>
<feature type="region of interest" description="Disordered" evidence="2">
    <location>
        <begin position="228"/>
        <end position="250"/>
    </location>
</feature>
<dbReference type="InterPro" id="IPR038800">
    <property type="entry name" value="CCDC17"/>
</dbReference>
<evidence type="ECO:0000313" key="4">
    <source>
        <dbReference type="Proteomes" id="UP000770717"/>
    </source>
</evidence>
<dbReference type="PANTHER" id="PTHR33820">
    <property type="entry name" value="COILED-COIL DOMAIN-CONTAINING PROTEIN 17"/>
    <property type="match status" value="1"/>
</dbReference>